<dbReference type="EMBL" id="BPLR01008853">
    <property type="protein sequence ID" value="GIY27793.1"/>
    <property type="molecule type" value="Genomic_DNA"/>
</dbReference>
<gene>
    <name evidence="5" type="primary">AVEN_39017_1</name>
    <name evidence="5" type="ORF">CEXT_131761</name>
</gene>
<evidence type="ECO:0000259" key="4">
    <source>
        <dbReference type="Pfam" id="PF01826"/>
    </source>
</evidence>
<feature type="domain" description="TIL" evidence="4">
    <location>
        <begin position="72"/>
        <end position="124"/>
    </location>
</feature>
<feature type="chain" id="PRO_5043484098" description="TIL domain-containing protein" evidence="3">
    <location>
        <begin position="26"/>
        <end position="136"/>
    </location>
</feature>
<organism evidence="5 6">
    <name type="scientific">Caerostris extrusa</name>
    <name type="common">Bark spider</name>
    <name type="synonym">Caerostris bankana</name>
    <dbReference type="NCBI Taxonomy" id="172846"/>
    <lineage>
        <taxon>Eukaryota</taxon>
        <taxon>Metazoa</taxon>
        <taxon>Ecdysozoa</taxon>
        <taxon>Arthropoda</taxon>
        <taxon>Chelicerata</taxon>
        <taxon>Arachnida</taxon>
        <taxon>Araneae</taxon>
        <taxon>Araneomorphae</taxon>
        <taxon>Entelegynae</taxon>
        <taxon>Araneoidea</taxon>
        <taxon>Araneidae</taxon>
        <taxon>Caerostris</taxon>
    </lineage>
</organism>
<name>A0AAV4S0U6_CAEEX</name>
<evidence type="ECO:0000313" key="5">
    <source>
        <dbReference type="EMBL" id="GIY27793.1"/>
    </source>
</evidence>
<keyword evidence="3" id="KW-0732">Signal</keyword>
<proteinExistence type="predicted"/>
<protein>
    <recommendedName>
        <fullName evidence="4">TIL domain-containing protein</fullName>
    </recommendedName>
</protein>
<reference evidence="5 6" key="1">
    <citation type="submission" date="2021-06" db="EMBL/GenBank/DDBJ databases">
        <title>Caerostris extrusa draft genome.</title>
        <authorList>
            <person name="Kono N."/>
            <person name="Arakawa K."/>
        </authorList>
    </citation>
    <scope>NUCLEOTIDE SEQUENCE [LARGE SCALE GENOMIC DNA]</scope>
</reference>
<keyword evidence="6" id="KW-1185">Reference proteome</keyword>
<dbReference type="Gene3D" id="2.10.25.10">
    <property type="entry name" value="Laminin"/>
    <property type="match status" value="1"/>
</dbReference>
<dbReference type="Pfam" id="PF01826">
    <property type="entry name" value="TIL"/>
    <property type="match status" value="1"/>
</dbReference>
<dbReference type="AlphaFoldDB" id="A0AAV4S0U6"/>
<comment type="caution">
    <text evidence="5">The sequence shown here is derived from an EMBL/GenBank/DDBJ whole genome shotgun (WGS) entry which is preliminary data.</text>
</comment>
<dbReference type="CDD" id="cd19941">
    <property type="entry name" value="TIL"/>
    <property type="match status" value="1"/>
</dbReference>
<keyword evidence="2" id="KW-1015">Disulfide bond</keyword>
<keyword evidence="1" id="KW-0646">Protease inhibitor</keyword>
<evidence type="ECO:0000256" key="1">
    <source>
        <dbReference type="ARBA" id="ARBA00022690"/>
    </source>
</evidence>
<feature type="non-terminal residue" evidence="5">
    <location>
        <position position="136"/>
    </location>
</feature>
<feature type="signal peptide" evidence="3">
    <location>
        <begin position="1"/>
        <end position="25"/>
    </location>
</feature>
<accession>A0AAV4S0U6</accession>
<evidence type="ECO:0000256" key="2">
    <source>
        <dbReference type="ARBA" id="ARBA00023157"/>
    </source>
</evidence>
<dbReference type="PANTHER" id="PTHR23259">
    <property type="entry name" value="RIDDLE"/>
    <property type="match status" value="1"/>
</dbReference>
<dbReference type="Proteomes" id="UP001054945">
    <property type="component" value="Unassembled WGS sequence"/>
</dbReference>
<dbReference type="InterPro" id="IPR002919">
    <property type="entry name" value="TIL_dom"/>
</dbReference>
<dbReference type="GO" id="GO:0030414">
    <property type="term" value="F:peptidase inhibitor activity"/>
    <property type="evidence" value="ECO:0007669"/>
    <property type="project" value="UniProtKB-KW"/>
</dbReference>
<sequence length="136" mass="15433">MATVNSLMYLLLSTGLNTTPSPSETTEVNRLSERWGGRSSRVPYHYTEEDYKFLGPTTKRPTLNSLSREPSCPDNEEFSPCKAHCQLSCDTYDHPNKCFDVCIWGCVCKPGLVRGPDEKCIKKKTAHLNNHFLIFE</sequence>
<evidence type="ECO:0000313" key="6">
    <source>
        <dbReference type="Proteomes" id="UP001054945"/>
    </source>
</evidence>
<dbReference type="PANTHER" id="PTHR23259:SF70">
    <property type="entry name" value="ACCESSORY GLAND PROTEIN ACP62F-RELATED"/>
    <property type="match status" value="1"/>
</dbReference>
<dbReference type="InterPro" id="IPR051368">
    <property type="entry name" value="SerProtInhib-TIL_Domain"/>
</dbReference>
<evidence type="ECO:0000256" key="3">
    <source>
        <dbReference type="SAM" id="SignalP"/>
    </source>
</evidence>
<dbReference type="InterPro" id="IPR036084">
    <property type="entry name" value="Ser_inhib-like_sf"/>
</dbReference>
<dbReference type="SUPFAM" id="SSF57567">
    <property type="entry name" value="Serine protease inhibitors"/>
    <property type="match status" value="1"/>
</dbReference>